<evidence type="ECO:0000313" key="2">
    <source>
        <dbReference type="EMBL" id="MBC8558266.1"/>
    </source>
</evidence>
<dbReference type="Proteomes" id="UP000637513">
    <property type="component" value="Unassembled WGS sequence"/>
</dbReference>
<organism evidence="2 3">
    <name type="scientific">Jutongia hominis</name>
    <dbReference type="NCBI Taxonomy" id="2763664"/>
    <lineage>
        <taxon>Bacteria</taxon>
        <taxon>Bacillati</taxon>
        <taxon>Bacillota</taxon>
        <taxon>Clostridia</taxon>
        <taxon>Lachnospirales</taxon>
        <taxon>Lachnospiraceae</taxon>
        <taxon>Jutongia</taxon>
    </lineage>
</organism>
<dbReference type="SMART" id="SM00382">
    <property type="entry name" value="AAA"/>
    <property type="match status" value="1"/>
</dbReference>
<dbReference type="CDD" id="cd00009">
    <property type="entry name" value="AAA"/>
    <property type="match status" value="1"/>
</dbReference>
<dbReference type="SUPFAM" id="SSF52540">
    <property type="entry name" value="P-loop containing nucleoside triphosphate hydrolases"/>
    <property type="match status" value="1"/>
</dbReference>
<feature type="domain" description="AAA+ ATPase" evidence="1">
    <location>
        <begin position="185"/>
        <end position="311"/>
    </location>
</feature>
<proteinExistence type="predicted"/>
<dbReference type="PANTHER" id="PTHR30050">
    <property type="entry name" value="CHROMOSOMAL REPLICATION INITIATOR PROTEIN DNAA"/>
    <property type="match status" value="1"/>
</dbReference>
<dbReference type="InterPro" id="IPR027417">
    <property type="entry name" value="P-loop_NTPase"/>
</dbReference>
<dbReference type="PANTHER" id="PTHR30050:SF4">
    <property type="entry name" value="ATP-BINDING PROTEIN RV3427C IN INSERTION SEQUENCE-RELATED"/>
    <property type="match status" value="1"/>
</dbReference>
<dbReference type="Gene3D" id="3.40.50.300">
    <property type="entry name" value="P-loop containing nucleotide triphosphate hydrolases"/>
    <property type="match status" value="1"/>
</dbReference>
<keyword evidence="2" id="KW-0547">Nucleotide-binding</keyword>
<sequence>MGISSTQYKDIMYQYDQTRMKNQRKLDERYETLYKKYPELKEIHDHLVELSIRQARMEVLNPESAKTNNKDYLKAQSDLLAKKAEILRENGYPADYLNSIFTCKDCKDTGFIDNTPCHCFQKAKLDALYENSNLSDILEQENFNTFCVDYYDDTTCNENLSITPRENIIKIQEMCKQFIAHFDTDYNNLLFYGPTGVGKTFLTHCIAKALLDTGHTVVYLTSLQLFDILEKNKFHRDDPYTTNEQIAYILNSDLLIIDDLGTELTNSFTGSQLYYFIEERHVNKRSTIISTNLSFADLRDRYSERIFSRFTGYYDFKQIIGTDIRILKALKR</sequence>
<accession>A0ABR7MWU9</accession>
<protein>
    <submittedName>
        <fullName evidence="2">ATP-binding protein</fullName>
    </submittedName>
</protein>
<dbReference type="InterPro" id="IPR003593">
    <property type="entry name" value="AAA+_ATPase"/>
</dbReference>
<evidence type="ECO:0000259" key="1">
    <source>
        <dbReference type="SMART" id="SM00382"/>
    </source>
</evidence>
<keyword evidence="3" id="KW-1185">Reference proteome</keyword>
<dbReference type="Pfam" id="PF01695">
    <property type="entry name" value="IstB_IS21"/>
    <property type="match status" value="1"/>
</dbReference>
<dbReference type="RefSeq" id="WP_249305700.1">
    <property type="nucleotide sequence ID" value="NZ_JACRSW010000040.1"/>
</dbReference>
<dbReference type="InterPro" id="IPR002611">
    <property type="entry name" value="IstB_ATP-bd"/>
</dbReference>
<evidence type="ECO:0000313" key="3">
    <source>
        <dbReference type="Proteomes" id="UP000637513"/>
    </source>
</evidence>
<keyword evidence="2" id="KW-0067">ATP-binding</keyword>
<dbReference type="EMBL" id="JACRSW010000040">
    <property type="protein sequence ID" value="MBC8558266.1"/>
    <property type="molecule type" value="Genomic_DNA"/>
</dbReference>
<dbReference type="GO" id="GO:0005524">
    <property type="term" value="F:ATP binding"/>
    <property type="evidence" value="ECO:0007669"/>
    <property type="project" value="UniProtKB-KW"/>
</dbReference>
<gene>
    <name evidence="2" type="ORF">H8700_11220</name>
</gene>
<name>A0ABR7MWU9_9FIRM</name>
<reference evidence="2 3" key="1">
    <citation type="submission" date="2020-08" db="EMBL/GenBank/DDBJ databases">
        <title>Genome public.</title>
        <authorList>
            <person name="Liu C."/>
            <person name="Sun Q."/>
        </authorList>
    </citation>
    <scope>NUCLEOTIDE SEQUENCE [LARGE SCALE GENOMIC DNA]</scope>
    <source>
        <strain evidence="2 3">BX3</strain>
    </source>
</reference>
<dbReference type="NCBIfam" id="NF005304">
    <property type="entry name" value="PRK06835.1"/>
    <property type="match status" value="1"/>
</dbReference>
<comment type="caution">
    <text evidence="2">The sequence shown here is derived from an EMBL/GenBank/DDBJ whole genome shotgun (WGS) entry which is preliminary data.</text>
</comment>